<keyword evidence="10 19" id="KW-0812">Transmembrane</keyword>
<evidence type="ECO:0000256" key="13">
    <source>
        <dbReference type="ARBA" id="ARBA00023136"/>
    </source>
</evidence>
<dbReference type="GO" id="GO:0051073">
    <property type="term" value="F:adenosylcobinamide-GDP ribazoletransferase activity"/>
    <property type="evidence" value="ECO:0007669"/>
    <property type="project" value="UniProtKB-EC"/>
</dbReference>
<name>A0A1J5SIF6_9ZZZZ</name>
<keyword evidence="8" id="KW-0169">Cobalamin biosynthesis</keyword>
<protein>
    <recommendedName>
        <fullName evidence="6">Adenosylcobinamide-GDP ribazoletransferase</fullName>
        <ecNumber evidence="5">2.7.8.26</ecNumber>
    </recommendedName>
    <alternativeName>
        <fullName evidence="16">Cobalamin synthase</fullName>
    </alternativeName>
    <alternativeName>
        <fullName evidence="15">Cobalamin-5'-phosphate synthase</fullName>
    </alternativeName>
</protein>
<keyword evidence="13 19" id="KW-0472">Membrane</keyword>
<dbReference type="GO" id="GO:0005886">
    <property type="term" value="C:plasma membrane"/>
    <property type="evidence" value="ECO:0007669"/>
    <property type="project" value="UniProtKB-SubCell"/>
</dbReference>
<accession>A0A1J5SIF6</accession>
<evidence type="ECO:0000256" key="6">
    <source>
        <dbReference type="ARBA" id="ARBA00015850"/>
    </source>
</evidence>
<dbReference type="PANTHER" id="PTHR34148">
    <property type="entry name" value="ADENOSYLCOBINAMIDE-GDP RIBAZOLETRANSFERASE"/>
    <property type="match status" value="1"/>
</dbReference>
<evidence type="ECO:0000256" key="12">
    <source>
        <dbReference type="ARBA" id="ARBA00022989"/>
    </source>
</evidence>
<organism evidence="20">
    <name type="scientific">mine drainage metagenome</name>
    <dbReference type="NCBI Taxonomy" id="410659"/>
    <lineage>
        <taxon>unclassified sequences</taxon>
        <taxon>metagenomes</taxon>
        <taxon>ecological metagenomes</taxon>
    </lineage>
</organism>
<evidence type="ECO:0000313" key="20">
    <source>
        <dbReference type="EMBL" id="OIR08210.1"/>
    </source>
</evidence>
<dbReference type="GO" id="GO:0009236">
    <property type="term" value="P:cobalamin biosynthetic process"/>
    <property type="evidence" value="ECO:0007669"/>
    <property type="project" value="UniProtKB-UniPathway"/>
</dbReference>
<feature type="transmembrane region" description="Helical" evidence="19">
    <location>
        <begin position="41"/>
        <end position="59"/>
    </location>
</feature>
<dbReference type="GO" id="GO:0008818">
    <property type="term" value="F:cobalamin 5'-phosphate synthase activity"/>
    <property type="evidence" value="ECO:0007669"/>
    <property type="project" value="InterPro"/>
</dbReference>
<feature type="transmembrane region" description="Helical" evidence="19">
    <location>
        <begin position="180"/>
        <end position="197"/>
    </location>
</feature>
<evidence type="ECO:0000256" key="3">
    <source>
        <dbReference type="ARBA" id="ARBA00004663"/>
    </source>
</evidence>
<dbReference type="AlphaFoldDB" id="A0A1J5SIF6"/>
<dbReference type="UniPathway" id="UPA00148">
    <property type="reaction ID" value="UER00238"/>
</dbReference>
<gene>
    <name evidence="20" type="primary">cobS_3</name>
    <name evidence="20" type="ORF">GALL_97130</name>
</gene>
<evidence type="ECO:0000256" key="16">
    <source>
        <dbReference type="ARBA" id="ARBA00032853"/>
    </source>
</evidence>
<evidence type="ECO:0000256" key="14">
    <source>
        <dbReference type="ARBA" id="ARBA00025228"/>
    </source>
</evidence>
<keyword evidence="7" id="KW-1003">Cell membrane</keyword>
<feature type="transmembrane region" description="Helical" evidence="19">
    <location>
        <begin position="137"/>
        <end position="159"/>
    </location>
</feature>
<comment type="pathway">
    <text evidence="3">Cofactor biosynthesis; adenosylcobalamin biosynthesis; adenosylcobalamin from cob(II)yrinate a,c-diamide: step 7/7.</text>
</comment>
<comment type="cofactor">
    <cofactor evidence="1">
        <name>Mg(2+)</name>
        <dbReference type="ChEBI" id="CHEBI:18420"/>
    </cofactor>
</comment>
<comment type="caution">
    <text evidence="20">The sequence shown here is derived from an EMBL/GenBank/DDBJ whole genome shotgun (WGS) entry which is preliminary data.</text>
</comment>
<dbReference type="InterPro" id="IPR003805">
    <property type="entry name" value="CobS"/>
</dbReference>
<evidence type="ECO:0000256" key="10">
    <source>
        <dbReference type="ARBA" id="ARBA00022692"/>
    </source>
</evidence>
<keyword evidence="9 20" id="KW-0808">Transferase</keyword>
<evidence type="ECO:0000256" key="19">
    <source>
        <dbReference type="SAM" id="Phobius"/>
    </source>
</evidence>
<evidence type="ECO:0000256" key="11">
    <source>
        <dbReference type="ARBA" id="ARBA00022842"/>
    </source>
</evidence>
<evidence type="ECO:0000256" key="15">
    <source>
        <dbReference type="ARBA" id="ARBA00032605"/>
    </source>
</evidence>
<feature type="transmembrane region" description="Helical" evidence="19">
    <location>
        <begin position="232"/>
        <end position="252"/>
    </location>
</feature>
<keyword evidence="12 19" id="KW-1133">Transmembrane helix</keyword>
<comment type="subcellular location">
    <subcellularLocation>
        <location evidence="2">Cell membrane</location>
        <topology evidence="2">Multi-pass membrane protein</topology>
    </subcellularLocation>
</comment>
<comment type="catalytic activity">
    <reaction evidence="18">
        <text>alpha-ribazole 5'-phosphate + adenosylcob(III)inamide-GDP = adenosylcob(III)alamin 5'-phosphate + GMP + H(+)</text>
        <dbReference type="Rhea" id="RHEA:23560"/>
        <dbReference type="ChEBI" id="CHEBI:15378"/>
        <dbReference type="ChEBI" id="CHEBI:57918"/>
        <dbReference type="ChEBI" id="CHEBI:58115"/>
        <dbReference type="ChEBI" id="CHEBI:60487"/>
        <dbReference type="ChEBI" id="CHEBI:60493"/>
        <dbReference type="EC" id="2.7.8.26"/>
    </reaction>
</comment>
<comment type="function">
    <text evidence="14">Joins adenosylcobinamide-GDP and alpha-ribazole to generate adenosylcobalamin (Ado-cobalamin). Also synthesizes adenosylcobalamin 5'-phosphate from adenosylcobinamide-GDP and alpha-ribazole 5'-phosphate.</text>
</comment>
<evidence type="ECO:0000256" key="17">
    <source>
        <dbReference type="ARBA" id="ARBA00048623"/>
    </source>
</evidence>
<evidence type="ECO:0000256" key="4">
    <source>
        <dbReference type="ARBA" id="ARBA00010561"/>
    </source>
</evidence>
<dbReference type="PANTHER" id="PTHR34148:SF1">
    <property type="entry name" value="ADENOSYLCOBINAMIDE-GDP RIBAZOLETRANSFERASE"/>
    <property type="match status" value="1"/>
</dbReference>
<comment type="catalytic activity">
    <reaction evidence="17">
        <text>alpha-ribazole + adenosylcob(III)inamide-GDP = adenosylcob(III)alamin + GMP + H(+)</text>
        <dbReference type="Rhea" id="RHEA:16049"/>
        <dbReference type="ChEBI" id="CHEBI:10329"/>
        <dbReference type="ChEBI" id="CHEBI:15378"/>
        <dbReference type="ChEBI" id="CHEBI:18408"/>
        <dbReference type="ChEBI" id="CHEBI:58115"/>
        <dbReference type="ChEBI" id="CHEBI:60487"/>
        <dbReference type="EC" id="2.7.8.26"/>
    </reaction>
</comment>
<evidence type="ECO:0000256" key="2">
    <source>
        <dbReference type="ARBA" id="ARBA00004651"/>
    </source>
</evidence>
<evidence type="ECO:0000256" key="1">
    <source>
        <dbReference type="ARBA" id="ARBA00001946"/>
    </source>
</evidence>
<dbReference type="NCBIfam" id="TIGR00317">
    <property type="entry name" value="cobS"/>
    <property type="match status" value="1"/>
</dbReference>
<evidence type="ECO:0000256" key="8">
    <source>
        <dbReference type="ARBA" id="ARBA00022573"/>
    </source>
</evidence>
<dbReference type="EC" id="2.7.8.26" evidence="5"/>
<evidence type="ECO:0000256" key="9">
    <source>
        <dbReference type="ARBA" id="ARBA00022679"/>
    </source>
</evidence>
<evidence type="ECO:0000256" key="5">
    <source>
        <dbReference type="ARBA" id="ARBA00013200"/>
    </source>
</evidence>
<dbReference type="Pfam" id="PF02654">
    <property type="entry name" value="CobS"/>
    <property type="match status" value="1"/>
</dbReference>
<evidence type="ECO:0000256" key="18">
    <source>
        <dbReference type="ARBA" id="ARBA00049504"/>
    </source>
</evidence>
<evidence type="ECO:0000256" key="7">
    <source>
        <dbReference type="ARBA" id="ARBA00022475"/>
    </source>
</evidence>
<proteinExistence type="inferred from homology"/>
<keyword evidence="11" id="KW-0460">Magnesium</keyword>
<reference evidence="20" key="1">
    <citation type="submission" date="2016-10" db="EMBL/GenBank/DDBJ databases">
        <title>Sequence of Gallionella enrichment culture.</title>
        <authorList>
            <person name="Poehlein A."/>
            <person name="Muehling M."/>
            <person name="Daniel R."/>
        </authorList>
    </citation>
    <scope>NUCLEOTIDE SEQUENCE</scope>
</reference>
<comment type="similarity">
    <text evidence="4">Belongs to the CobS family.</text>
</comment>
<dbReference type="HAMAP" id="MF_00719">
    <property type="entry name" value="CobS"/>
    <property type="match status" value="1"/>
</dbReference>
<dbReference type="EMBL" id="MLJW01000033">
    <property type="protein sequence ID" value="OIR08210.1"/>
    <property type="molecule type" value="Genomic_DNA"/>
</dbReference>
<sequence>MGLFAREARALRTAVLFFTRIPLPAGPGVSADDLRRSAAYFPAVGWIVGGAGAGVFWAASRVLPTTVAAGLCLTATALLTGAMHEDALADVCDGFGGGATRERVLEIMKDSHVGAFGVVGLILTLGLRWQSLATLPLALAPAVILAAHTVSRAASISLMTTLDYVREGPSKARALSSRLSLPRIALTLVAGLAPLLLLPLHLWWALVPVALVRILGEAWFRRRIGGYTGDCLGALQQVAEIVFLIAVGVLSWR</sequence>